<dbReference type="InterPro" id="IPR001107">
    <property type="entry name" value="Band_7"/>
</dbReference>
<comment type="caution">
    <text evidence="3">The sequence shown here is derived from an EMBL/GenBank/DDBJ whole genome shotgun (WGS) entry which is preliminary data.</text>
</comment>
<sequence>MEVLDLLANVLNAWIILAILVVVFLRGAVKFVPQNTAFVIERFGKYNKTMEAGLNFLVPFIDRVAYVHTPKRYNI</sequence>
<feature type="domain" description="Band 7" evidence="2">
    <location>
        <begin position="31"/>
        <end position="69"/>
    </location>
</feature>
<evidence type="ECO:0000313" key="3">
    <source>
        <dbReference type="EMBL" id="KXF82445.1"/>
    </source>
</evidence>
<organism evidence="3 4">
    <name type="scientific">Enterovibrio coralii</name>
    <dbReference type="NCBI Taxonomy" id="294935"/>
    <lineage>
        <taxon>Bacteria</taxon>
        <taxon>Pseudomonadati</taxon>
        <taxon>Pseudomonadota</taxon>
        <taxon>Gammaproteobacteria</taxon>
        <taxon>Vibrionales</taxon>
        <taxon>Vibrionaceae</taxon>
        <taxon>Enterovibrio</taxon>
    </lineage>
</organism>
<evidence type="ECO:0000313" key="4">
    <source>
        <dbReference type="Proteomes" id="UP000070529"/>
    </source>
</evidence>
<dbReference type="EMBL" id="LNTY01000025">
    <property type="protein sequence ID" value="KXF82445.1"/>
    <property type="molecule type" value="Genomic_DNA"/>
</dbReference>
<evidence type="ECO:0000259" key="2">
    <source>
        <dbReference type="Pfam" id="PF01145"/>
    </source>
</evidence>
<dbReference type="AlphaFoldDB" id="A0A135IAG0"/>
<dbReference type="STRING" id="294935.ATN88_10055"/>
<evidence type="ECO:0000256" key="1">
    <source>
        <dbReference type="SAM" id="Phobius"/>
    </source>
</evidence>
<keyword evidence="1" id="KW-0812">Transmembrane</keyword>
<reference evidence="3 4" key="1">
    <citation type="submission" date="2015-11" db="EMBL/GenBank/DDBJ databases">
        <title>Genomic Taxonomy of the Vibrionaceae.</title>
        <authorList>
            <person name="Gomez-Gil B."/>
            <person name="Enciso-Ibarra J."/>
        </authorList>
    </citation>
    <scope>NUCLEOTIDE SEQUENCE [LARGE SCALE GENOMIC DNA]</scope>
    <source>
        <strain evidence="3 4">CAIM 912</strain>
    </source>
</reference>
<dbReference type="Proteomes" id="UP000070529">
    <property type="component" value="Unassembled WGS sequence"/>
</dbReference>
<protein>
    <recommendedName>
        <fullName evidence="2">Band 7 domain-containing protein</fullName>
    </recommendedName>
</protein>
<dbReference type="Pfam" id="PF01145">
    <property type="entry name" value="Band_7"/>
    <property type="match status" value="1"/>
</dbReference>
<keyword evidence="1" id="KW-0472">Membrane</keyword>
<feature type="transmembrane region" description="Helical" evidence="1">
    <location>
        <begin position="6"/>
        <end position="25"/>
    </location>
</feature>
<proteinExistence type="predicted"/>
<dbReference type="OrthoDB" id="9809197at2"/>
<keyword evidence="4" id="KW-1185">Reference proteome</keyword>
<dbReference type="RefSeq" id="WP_067414040.1">
    <property type="nucleotide sequence ID" value="NZ_LNTY01000025.1"/>
</dbReference>
<name>A0A135IAG0_9GAMM</name>
<accession>A0A135IAG0</accession>
<keyword evidence="1" id="KW-1133">Transmembrane helix</keyword>
<gene>
    <name evidence="3" type="ORF">ATN88_10055</name>
</gene>